<feature type="region of interest" description="Disordered" evidence="2">
    <location>
        <begin position="293"/>
        <end position="321"/>
    </location>
</feature>
<dbReference type="EMBL" id="JAODUP010000361">
    <property type="protein sequence ID" value="KAK2151496.1"/>
    <property type="molecule type" value="Genomic_DNA"/>
</dbReference>
<feature type="region of interest" description="Disordered" evidence="2">
    <location>
        <begin position="397"/>
        <end position="420"/>
    </location>
</feature>
<feature type="region of interest" description="Disordered" evidence="2">
    <location>
        <begin position="613"/>
        <end position="678"/>
    </location>
</feature>
<organism evidence="3 4">
    <name type="scientific">Paralvinella palmiformis</name>
    <dbReference type="NCBI Taxonomy" id="53620"/>
    <lineage>
        <taxon>Eukaryota</taxon>
        <taxon>Metazoa</taxon>
        <taxon>Spiralia</taxon>
        <taxon>Lophotrochozoa</taxon>
        <taxon>Annelida</taxon>
        <taxon>Polychaeta</taxon>
        <taxon>Sedentaria</taxon>
        <taxon>Canalipalpata</taxon>
        <taxon>Terebellida</taxon>
        <taxon>Terebelliformia</taxon>
        <taxon>Alvinellidae</taxon>
        <taxon>Paralvinella</taxon>
    </lineage>
</organism>
<keyword evidence="4" id="KW-1185">Reference proteome</keyword>
<proteinExistence type="predicted"/>
<evidence type="ECO:0000313" key="3">
    <source>
        <dbReference type="EMBL" id="KAK2151496.1"/>
    </source>
</evidence>
<feature type="coiled-coil region" evidence="1">
    <location>
        <begin position="925"/>
        <end position="952"/>
    </location>
</feature>
<feature type="compositionally biased region" description="Polar residues" evidence="2">
    <location>
        <begin position="1172"/>
        <end position="1189"/>
    </location>
</feature>
<feature type="compositionally biased region" description="Low complexity" evidence="2">
    <location>
        <begin position="1199"/>
        <end position="1222"/>
    </location>
</feature>
<feature type="compositionally biased region" description="Polar residues" evidence="2">
    <location>
        <begin position="472"/>
        <end position="481"/>
    </location>
</feature>
<accession>A0AAD9N1F0</accession>
<sequence length="1298" mass="143219">MEAQAQSVLAEEDQQEVIYLVVDENPQGQQVTQIVSDGQLIGQQAQIIMQDGKQAVLITDGNQQQVVLLDDEVGPEQLQSALHHGAVQQNVLQQPPVSVIMTQPQAAASTSTANGGQVQYLVTEGGEIISPITQVNQPVVTIASQQPPQQQQHHQLVVTQSGLVRISGGSNKKDGGIVPGKSLINQAALKEAAAKSPRGRLEDQVLIMGASGEAVKTQLSEQTTLREVIGEAVDKQITGMVPTEPAPVVPTTDTAATTTDMDLAIADANAEINSTGVSMDAKESKDETDTIGFTEETNTDMAEAVEPDSTQSGCTDTVNGSLDKDMINSVSAVDGSSMVSVSSDIPPLAALPDQVMEDDEENKSADEAKNMQVPQVFNMPDQTMELNASEIFHEKEQVETKLTSDDSATEGNATEQNVVAKPTSTLIIHDPQGKKQTQQQEVMPSTVITVISPQSKKKKRRYDLMRQEEQQLESPQQNSAKATKMVGDSIASRRERRTSKPTRYYGLEVDYEVYTADIYRSYRRGSESGDEVAVSKAKKEQRKNIEDNFGFDIPSTDDEQPPEKKKAVTKPKKSEITQLTKESPLLPGEPTPIHNTMPITDVAEGAKITVKEVVQQPVKRGRGRPPKHPRKSLIKVTTPKKVEQVETSPSKETASEDKVSKPVETLAADQSEETSLKTDVVAADVEPAMMENGLDGLEDVLKKDHDDTTSTSEFLLEEEKVLPKEADEVETEQIMLNVHENEAIDAMMTPDSAEGGEDSVLVNRDLETVAAETSEESVLSGEPVKDVETPVISDKMAAESETGDEKMNDNTFVKPTKRGSIGRPRGRTKKSTGASGQPAKRSSQSDGESPRRSVRTKEKPCYAESSEEEGQEAVDVQKDEVITPEQLREESNKVYSLQKEVTDLKFINDSLELRLAQQSGSPEEIRSLQARVDSLQMRNNELEAKLKNYEKSQKIGINIKGMKFSIKKDSTSSQVKSKPTDVVRLKEIELAEQELRVRETQLEKRELKARALDRELDERGAQLTKRESKLDRWERKLRSQEKEIEYKERRLKRLENDLQDLGGTGGRHKHFDYVEDTELIVQQKDLRMWEDELRQREAEMLEKEKLLAATEKQLMALNTELNEKAEYLQAKEQSHSSGDEGSLTDISEDRIKRTPFKARHSEGSKKTKGKRQNSSSSLLMTWKRSTPTSEVVGLSSHLPSKSSTPKSSAKSTPKTTAKAASTGKRKVCTDSKNSTPASVKRQKTTPKSSGKKKILKSPAFKANKEKTPKSRKSEGKVQKKKLASNMKSPKTTSKAKRK</sequence>
<feature type="compositionally biased region" description="Polar residues" evidence="2">
    <location>
        <begin position="831"/>
        <end position="847"/>
    </location>
</feature>
<gene>
    <name evidence="3" type="ORF">LSH36_361g02034</name>
</gene>
<feature type="compositionally biased region" description="Basic and acidic residues" evidence="2">
    <location>
        <begin position="1262"/>
        <end position="1277"/>
    </location>
</feature>
<feature type="region of interest" description="Disordered" evidence="2">
    <location>
        <begin position="749"/>
        <end position="887"/>
    </location>
</feature>
<feature type="compositionally biased region" description="Basic residues" evidence="2">
    <location>
        <begin position="619"/>
        <end position="633"/>
    </location>
</feature>
<feature type="compositionally biased region" description="Polar residues" evidence="2">
    <location>
        <begin position="308"/>
        <end position="320"/>
    </location>
</feature>
<evidence type="ECO:0000313" key="4">
    <source>
        <dbReference type="Proteomes" id="UP001208570"/>
    </source>
</evidence>
<feature type="region of interest" description="Disordered" evidence="2">
    <location>
        <begin position="1129"/>
        <end position="1298"/>
    </location>
</feature>
<evidence type="ECO:0000256" key="2">
    <source>
        <dbReference type="SAM" id="MobiDB-lite"/>
    </source>
</evidence>
<name>A0AAD9N1F0_9ANNE</name>
<protein>
    <submittedName>
        <fullName evidence="3">Uncharacterized protein</fullName>
    </submittedName>
</protein>
<reference evidence="3" key="1">
    <citation type="journal article" date="2023" name="Mol. Biol. Evol.">
        <title>Third-Generation Sequencing Reveals the Adaptive Role of the Epigenome in Three Deep-Sea Polychaetes.</title>
        <authorList>
            <person name="Perez M."/>
            <person name="Aroh O."/>
            <person name="Sun Y."/>
            <person name="Lan Y."/>
            <person name="Juniper S.K."/>
            <person name="Young C.R."/>
            <person name="Angers B."/>
            <person name="Qian P.Y."/>
        </authorList>
    </citation>
    <scope>NUCLEOTIDE SEQUENCE</scope>
    <source>
        <strain evidence="3">P08H-3</strain>
    </source>
</reference>
<feature type="compositionally biased region" description="Basic and acidic residues" evidence="2">
    <location>
        <begin position="848"/>
        <end position="861"/>
    </location>
</feature>
<evidence type="ECO:0000256" key="1">
    <source>
        <dbReference type="SAM" id="Coils"/>
    </source>
</evidence>
<dbReference type="Proteomes" id="UP001208570">
    <property type="component" value="Unassembled WGS sequence"/>
</dbReference>
<keyword evidence="1" id="KW-0175">Coiled coil</keyword>
<feature type="compositionally biased region" description="Basic residues" evidence="2">
    <location>
        <begin position="1240"/>
        <end position="1255"/>
    </location>
</feature>
<comment type="caution">
    <text evidence="3">The sequence shown here is derived from an EMBL/GenBank/DDBJ whole genome shotgun (WGS) entry which is preliminary data.</text>
</comment>
<feature type="coiled-coil region" evidence="1">
    <location>
        <begin position="983"/>
        <end position="1120"/>
    </location>
</feature>
<feature type="region of interest" description="Disordered" evidence="2">
    <location>
        <begin position="453"/>
        <end position="499"/>
    </location>
</feature>
<feature type="compositionally biased region" description="Polar residues" evidence="2">
    <location>
        <begin position="405"/>
        <end position="420"/>
    </location>
</feature>
<feature type="region of interest" description="Disordered" evidence="2">
    <location>
        <begin position="524"/>
        <end position="597"/>
    </location>
</feature>
<feature type="compositionally biased region" description="Basic and acidic residues" evidence="2">
    <location>
        <begin position="875"/>
        <end position="887"/>
    </location>
</feature>